<name>A0A4Y2HEQ5_ARAVE</name>
<accession>A0A4Y2HEQ5</accession>
<dbReference type="AlphaFoldDB" id="A0A4Y2HEQ5"/>
<keyword evidence="2" id="KW-1185">Reference proteome</keyword>
<sequence length="105" mass="12360">MRNTAHPSKEHLGLSRIDLLQVFQLNQHRINMLALKRSLARFCKHSGDKLKSQMKPTKKTMKVRRKVNKGFAVSKESSRNESVRLENEMLFRHRVRHNRAKRSAV</sequence>
<evidence type="ECO:0000313" key="1">
    <source>
        <dbReference type="EMBL" id="GBM63749.1"/>
    </source>
</evidence>
<dbReference type="Proteomes" id="UP000499080">
    <property type="component" value="Unassembled WGS sequence"/>
</dbReference>
<reference evidence="1 2" key="1">
    <citation type="journal article" date="2019" name="Sci. Rep.">
        <title>Orb-weaving spider Araneus ventricosus genome elucidates the spidroin gene catalogue.</title>
        <authorList>
            <person name="Kono N."/>
            <person name="Nakamura H."/>
            <person name="Ohtoshi R."/>
            <person name="Moran D.A.P."/>
            <person name="Shinohara A."/>
            <person name="Yoshida Y."/>
            <person name="Fujiwara M."/>
            <person name="Mori M."/>
            <person name="Tomita M."/>
            <person name="Arakawa K."/>
        </authorList>
    </citation>
    <scope>NUCLEOTIDE SEQUENCE [LARGE SCALE GENOMIC DNA]</scope>
</reference>
<protein>
    <submittedName>
        <fullName evidence="1">Uncharacterized protein</fullName>
    </submittedName>
</protein>
<organism evidence="1 2">
    <name type="scientific">Araneus ventricosus</name>
    <name type="common">Orbweaver spider</name>
    <name type="synonym">Epeira ventricosa</name>
    <dbReference type="NCBI Taxonomy" id="182803"/>
    <lineage>
        <taxon>Eukaryota</taxon>
        <taxon>Metazoa</taxon>
        <taxon>Ecdysozoa</taxon>
        <taxon>Arthropoda</taxon>
        <taxon>Chelicerata</taxon>
        <taxon>Arachnida</taxon>
        <taxon>Araneae</taxon>
        <taxon>Araneomorphae</taxon>
        <taxon>Entelegynae</taxon>
        <taxon>Araneoidea</taxon>
        <taxon>Araneidae</taxon>
        <taxon>Araneus</taxon>
    </lineage>
</organism>
<gene>
    <name evidence="1" type="ORF">AVEN_275775_1</name>
</gene>
<dbReference type="EMBL" id="BGPR01001887">
    <property type="protein sequence ID" value="GBM63749.1"/>
    <property type="molecule type" value="Genomic_DNA"/>
</dbReference>
<comment type="caution">
    <text evidence="1">The sequence shown here is derived from an EMBL/GenBank/DDBJ whole genome shotgun (WGS) entry which is preliminary data.</text>
</comment>
<proteinExistence type="predicted"/>
<evidence type="ECO:0000313" key="2">
    <source>
        <dbReference type="Proteomes" id="UP000499080"/>
    </source>
</evidence>